<feature type="region of interest" description="Disordered" evidence="1">
    <location>
        <begin position="1"/>
        <end position="20"/>
    </location>
</feature>
<accession>A0A6I1IP86</accession>
<gene>
    <name evidence="2" type="ORF">GCN75_04540</name>
</gene>
<comment type="caution">
    <text evidence="2">The sequence shown here is derived from an EMBL/GenBank/DDBJ whole genome shotgun (WGS) entry which is preliminary data.</text>
</comment>
<reference evidence="2 3" key="1">
    <citation type="submission" date="2019-10" db="EMBL/GenBank/DDBJ databases">
        <title>Three novel species isolated from a subtropical stream in China.</title>
        <authorList>
            <person name="Lu H."/>
        </authorList>
    </citation>
    <scope>NUCLEOTIDE SEQUENCE [LARGE SCALE GENOMIC DNA]</scope>
    <source>
        <strain evidence="2 3">FT13W</strain>
    </source>
</reference>
<name>A0A6I1IP86_9BURK</name>
<feature type="compositionally biased region" description="Low complexity" evidence="1">
    <location>
        <begin position="11"/>
        <end position="20"/>
    </location>
</feature>
<evidence type="ECO:0000313" key="3">
    <source>
        <dbReference type="Proteomes" id="UP000468717"/>
    </source>
</evidence>
<dbReference type="Proteomes" id="UP000468717">
    <property type="component" value="Unassembled WGS sequence"/>
</dbReference>
<organism evidence="2 3">
    <name type="scientific">Janthinobacterium violaceinigrum</name>
    <dbReference type="NCBI Taxonomy" id="2654252"/>
    <lineage>
        <taxon>Bacteria</taxon>
        <taxon>Pseudomonadati</taxon>
        <taxon>Pseudomonadota</taxon>
        <taxon>Betaproteobacteria</taxon>
        <taxon>Burkholderiales</taxon>
        <taxon>Oxalobacteraceae</taxon>
        <taxon>Janthinobacterium</taxon>
    </lineage>
</organism>
<dbReference type="AlphaFoldDB" id="A0A6I1IP86"/>
<sequence length="71" mass="7657">MKASQGEAERPGSAARAAAPADTHVNFHKATFYHYRISTPVGLIAADGQSSRKMAAGRLFARAWWLPSGEK</sequence>
<evidence type="ECO:0000313" key="2">
    <source>
        <dbReference type="EMBL" id="KAB8065991.1"/>
    </source>
</evidence>
<proteinExistence type="predicted"/>
<dbReference type="RefSeq" id="WP_152281562.1">
    <property type="nucleotide sequence ID" value="NZ_WFLI01000004.1"/>
</dbReference>
<evidence type="ECO:0000256" key="1">
    <source>
        <dbReference type="SAM" id="MobiDB-lite"/>
    </source>
</evidence>
<protein>
    <submittedName>
        <fullName evidence="2">Uncharacterized protein</fullName>
    </submittedName>
</protein>
<dbReference type="EMBL" id="WFLI01000004">
    <property type="protein sequence ID" value="KAB8065991.1"/>
    <property type="molecule type" value="Genomic_DNA"/>
</dbReference>
<keyword evidence="3" id="KW-1185">Reference proteome</keyword>